<dbReference type="Gene3D" id="3.30.63.10">
    <property type="entry name" value="Guanylate Kinase phosphate binding domain"/>
    <property type="match status" value="1"/>
</dbReference>
<dbReference type="STRING" id="1121922.GCA_000428905_02481"/>
<dbReference type="Gene3D" id="3.40.50.300">
    <property type="entry name" value="P-loop containing nucleotide triphosphate hydrolases"/>
    <property type="match status" value="1"/>
</dbReference>
<sequence length="223" mass="24720">MSKSTSVYIPQESAQQLGNLFIVAAPSGAGKSTLIKEVLNKPTHTQAMQLSVSHTTRAPRKGEQNGVEYHFVDHATFTGMIEQDAFYEYAEVFGNYYGTSKSAISDKLQQGIDVFLDIDWQGARQVKLQNPTVIGIFILPPSIQTLQTRLSGRGQDSDQVIAKRMAAAQSEMSHYNEFDFVIVNDNLAVAHKEFEAIISAQRLSLENQQIRYDSLFASLLAQG</sequence>
<comment type="subcellular location">
    <subcellularLocation>
        <location evidence="9">Cytoplasm</location>
    </subcellularLocation>
</comment>
<protein>
    <recommendedName>
        <fullName evidence="3 9">Guanylate kinase</fullName>
        <ecNumber evidence="2 9">2.7.4.8</ecNumber>
    </recommendedName>
    <alternativeName>
        <fullName evidence="8 9">GMP kinase</fullName>
    </alternativeName>
</protein>
<dbReference type="InterPro" id="IPR008145">
    <property type="entry name" value="GK/Ca_channel_bsu"/>
</dbReference>
<dbReference type="CDD" id="cd00071">
    <property type="entry name" value="GMPK"/>
    <property type="match status" value="1"/>
</dbReference>
<dbReference type="OrthoDB" id="9808150at2"/>
<gene>
    <name evidence="9 11" type="primary">gmk</name>
    <name evidence="11" type="ORF">GPAL_0205</name>
</gene>
<evidence type="ECO:0000256" key="8">
    <source>
        <dbReference type="ARBA" id="ARBA00030128"/>
    </source>
</evidence>
<name>K6YSX3_9ALTE</name>
<organism evidence="11 12">
    <name type="scientific">Brumicola pallidula DSM 14239 = ACAM 615</name>
    <dbReference type="NCBI Taxonomy" id="1121922"/>
    <lineage>
        <taxon>Bacteria</taxon>
        <taxon>Pseudomonadati</taxon>
        <taxon>Pseudomonadota</taxon>
        <taxon>Gammaproteobacteria</taxon>
        <taxon>Alteromonadales</taxon>
        <taxon>Alteromonadaceae</taxon>
        <taxon>Brumicola</taxon>
    </lineage>
</organism>
<dbReference type="InterPro" id="IPR008144">
    <property type="entry name" value="Guanylate_kin-like_dom"/>
</dbReference>
<evidence type="ECO:0000259" key="10">
    <source>
        <dbReference type="PROSITE" id="PS50052"/>
    </source>
</evidence>
<comment type="catalytic activity">
    <reaction evidence="9">
        <text>GMP + ATP = GDP + ADP</text>
        <dbReference type="Rhea" id="RHEA:20780"/>
        <dbReference type="ChEBI" id="CHEBI:30616"/>
        <dbReference type="ChEBI" id="CHEBI:58115"/>
        <dbReference type="ChEBI" id="CHEBI:58189"/>
        <dbReference type="ChEBI" id="CHEBI:456216"/>
        <dbReference type="EC" id="2.7.4.8"/>
    </reaction>
</comment>
<dbReference type="InterPro" id="IPR020590">
    <property type="entry name" value="Guanylate_kinase_CS"/>
</dbReference>
<dbReference type="GO" id="GO:0005829">
    <property type="term" value="C:cytosol"/>
    <property type="evidence" value="ECO:0007669"/>
    <property type="project" value="TreeGrafter"/>
</dbReference>
<comment type="similarity">
    <text evidence="1 9">Belongs to the guanylate kinase family.</text>
</comment>
<dbReference type="PANTHER" id="PTHR23117">
    <property type="entry name" value="GUANYLATE KINASE-RELATED"/>
    <property type="match status" value="1"/>
</dbReference>
<dbReference type="GO" id="GO:0004385">
    <property type="term" value="F:GMP kinase activity"/>
    <property type="evidence" value="ECO:0007669"/>
    <property type="project" value="UniProtKB-UniRule"/>
</dbReference>
<evidence type="ECO:0000256" key="6">
    <source>
        <dbReference type="ARBA" id="ARBA00022777"/>
    </source>
</evidence>
<evidence type="ECO:0000256" key="3">
    <source>
        <dbReference type="ARBA" id="ARBA00016296"/>
    </source>
</evidence>
<evidence type="ECO:0000313" key="12">
    <source>
        <dbReference type="Proteomes" id="UP000006251"/>
    </source>
</evidence>
<evidence type="ECO:0000313" key="11">
    <source>
        <dbReference type="EMBL" id="GAC27086.1"/>
    </source>
</evidence>
<dbReference type="FunFam" id="3.30.63.10:FF:000002">
    <property type="entry name" value="Guanylate kinase 1"/>
    <property type="match status" value="1"/>
</dbReference>
<feature type="domain" description="Guanylate kinase-like" evidence="10">
    <location>
        <begin position="18"/>
        <end position="199"/>
    </location>
</feature>
<evidence type="ECO:0000256" key="4">
    <source>
        <dbReference type="ARBA" id="ARBA00022679"/>
    </source>
</evidence>
<dbReference type="PROSITE" id="PS00856">
    <property type="entry name" value="GUANYLATE_KINASE_1"/>
    <property type="match status" value="1"/>
</dbReference>
<keyword evidence="9" id="KW-0963">Cytoplasm</keyword>
<dbReference type="EMBL" id="BAEQ01000004">
    <property type="protein sequence ID" value="GAC27086.1"/>
    <property type="molecule type" value="Genomic_DNA"/>
</dbReference>
<evidence type="ECO:0000256" key="1">
    <source>
        <dbReference type="ARBA" id="ARBA00005790"/>
    </source>
</evidence>
<keyword evidence="7 9" id="KW-0067">ATP-binding</keyword>
<dbReference type="InterPro" id="IPR017665">
    <property type="entry name" value="Guanylate_kinase"/>
</dbReference>
<dbReference type="AlphaFoldDB" id="K6YSX3"/>
<dbReference type="RefSeq" id="WP_006008305.1">
    <property type="nucleotide sequence ID" value="NZ_AUAV01000013.1"/>
</dbReference>
<dbReference type="PROSITE" id="PS50052">
    <property type="entry name" value="GUANYLATE_KINASE_2"/>
    <property type="match status" value="1"/>
</dbReference>
<comment type="caution">
    <text evidence="11">The sequence shown here is derived from an EMBL/GenBank/DDBJ whole genome shotgun (WGS) entry which is preliminary data.</text>
</comment>
<keyword evidence="12" id="KW-1185">Reference proteome</keyword>
<dbReference type="SMART" id="SM00072">
    <property type="entry name" value="GuKc"/>
    <property type="match status" value="1"/>
</dbReference>
<dbReference type="PANTHER" id="PTHR23117:SF13">
    <property type="entry name" value="GUANYLATE KINASE"/>
    <property type="match status" value="1"/>
</dbReference>
<reference evidence="12" key="1">
    <citation type="journal article" date="2014" name="Environ. Microbiol.">
        <title>Comparative genomics of the marine bacterial genus Glaciecola reveals the high degree of genomic diversity and genomic characteristic for cold adaptation.</title>
        <authorList>
            <person name="Qin Q.L."/>
            <person name="Xie B.B."/>
            <person name="Yu Y."/>
            <person name="Shu Y.L."/>
            <person name="Rong J.C."/>
            <person name="Zhang Y.J."/>
            <person name="Zhao D.L."/>
            <person name="Chen X.L."/>
            <person name="Zhang X.Y."/>
            <person name="Chen B."/>
            <person name="Zhou B.C."/>
            <person name="Zhang Y.Z."/>
        </authorList>
    </citation>
    <scope>NUCLEOTIDE SEQUENCE [LARGE SCALE GENOMIC DNA]</scope>
    <source>
        <strain evidence="12">ACAM 615</strain>
    </source>
</reference>
<feature type="binding site" evidence="9">
    <location>
        <begin position="25"/>
        <end position="32"/>
    </location>
    <ligand>
        <name>ATP</name>
        <dbReference type="ChEBI" id="CHEBI:30616"/>
    </ligand>
</feature>
<dbReference type="Proteomes" id="UP000006251">
    <property type="component" value="Unassembled WGS sequence"/>
</dbReference>
<dbReference type="Pfam" id="PF00625">
    <property type="entry name" value="Guanylate_kin"/>
    <property type="match status" value="1"/>
</dbReference>
<dbReference type="InterPro" id="IPR027417">
    <property type="entry name" value="P-loop_NTPase"/>
</dbReference>
<evidence type="ECO:0000256" key="7">
    <source>
        <dbReference type="ARBA" id="ARBA00022840"/>
    </source>
</evidence>
<keyword evidence="5 9" id="KW-0547">Nucleotide-binding</keyword>
<keyword evidence="6 9" id="KW-0418">Kinase</keyword>
<dbReference type="GO" id="GO:0005524">
    <property type="term" value="F:ATP binding"/>
    <property type="evidence" value="ECO:0007669"/>
    <property type="project" value="UniProtKB-UniRule"/>
</dbReference>
<accession>K6YSX3</accession>
<evidence type="ECO:0000256" key="2">
    <source>
        <dbReference type="ARBA" id="ARBA00012961"/>
    </source>
</evidence>
<keyword evidence="4 9" id="KW-0808">Transferase</keyword>
<dbReference type="NCBIfam" id="TIGR03263">
    <property type="entry name" value="guanyl_kin"/>
    <property type="match status" value="1"/>
</dbReference>
<proteinExistence type="inferred from homology"/>
<dbReference type="SUPFAM" id="SSF52540">
    <property type="entry name" value="P-loop containing nucleoside triphosphate hydrolases"/>
    <property type="match status" value="1"/>
</dbReference>
<comment type="function">
    <text evidence="9">Essential for recycling GMP and indirectly, cGMP.</text>
</comment>
<dbReference type="EC" id="2.7.4.8" evidence="2 9"/>
<evidence type="ECO:0000256" key="5">
    <source>
        <dbReference type="ARBA" id="ARBA00022741"/>
    </source>
</evidence>
<dbReference type="HAMAP" id="MF_00328">
    <property type="entry name" value="Guanylate_kinase"/>
    <property type="match status" value="1"/>
</dbReference>
<evidence type="ECO:0000256" key="9">
    <source>
        <dbReference type="HAMAP-Rule" id="MF_00328"/>
    </source>
</evidence>